<dbReference type="Proteomes" id="UP001500979">
    <property type="component" value="Unassembled WGS sequence"/>
</dbReference>
<dbReference type="Gene3D" id="1.20.58.520">
    <property type="entry name" value="Amidohydrolase"/>
    <property type="match status" value="1"/>
</dbReference>
<feature type="region of interest" description="Disordered" evidence="1">
    <location>
        <begin position="418"/>
        <end position="439"/>
    </location>
</feature>
<dbReference type="Gene3D" id="3.30.110.90">
    <property type="entry name" value="Amidohydrolase"/>
    <property type="match status" value="1"/>
</dbReference>
<evidence type="ECO:0000313" key="3">
    <source>
        <dbReference type="Proteomes" id="UP001500979"/>
    </source>
</evidence>
<accession>A0ABN3VIB2</accession>
<dbReference type="PANTHER" id="PTHR43135">
    <property type="entry name" value="ALPHA-D-RIBOSE 1-METHYLPHOSPHONATE 5-TRIPHOSPHATE DIPHOSPHATASE"/>
    <property type="match status" value="1"/>
</dbReference>
<sequence length="439" mass="46485">MPHNGSAEAPARIHHSLCRDNAPYRIEVGGVLTASGLVRHKHVLTVLGNRRWLLRRGAAEPGGPPVLRRFPHAAAAPALADAHVHLHAGMRLADFVAYGVCQVRDLGSTAGTELAVPVARHCGDPVPEVVLGGPLLDRPGKPRLNIAARWNRHDELPAVLDAAIGRGASWIKLYAQFPVDLIGTVVRQAHARDLRVAVHPAPGDAPAAIRAGVDEIEHAACLAPRGDGVGGAHALHRRWAQRSDDSWPDVPAGVRLCPTLVVQHRLAEEASRSWSFPGADPGTAAFWRGMRLASRQWTDQELRNCRAASAEMASVVARLVRQGVHLVVGSDTPNPGVLPGRGLWEEMNLLVAAGLPPLEVYLAAAVTGSGLDAAGDEPVTLLPLASLASFEAEGRYPVEPAVATVLRGCLFVPDRLSNRHGDRDGNTLPAQPGTDAGVG</sequence>
<dbReference type="Gene3D" id="3.40.50.10910">
    <property type="entry name" value="Amidohydrolase"/>
    <property type="match status" value="1"/>
</dbReference>
<dbReference type="SUPFAM" id="SSF51556">
    <property type="entry name" value="Metallo-dependent hydrolases"/>
    <property type="match status" value="1"/>
</dbReference>
<organism evidence="2 3">
    <name type="scientific">Saccharopolyspora taberi</name>
    <dbReference type="NCBI Taxonomy" id="60895"/>
    <lineage>
        <taxon>Bacteria</taxon>
        <taxon>Bacillati</taxon>
        <taxon>Actinomycetota</taxon>
        <taxon>Actinomycetes</taxon>
        <taxon>Pseudonocardiales</taxon>
        <taxon>Pseudonocardiaceae</taxon>
        <taxon>Saccharopolyspora</taxon>
    </lineage>
</organism>
<keyword evidence="3" id="KW-1185">Reference proteome</keyword>
<protein>
    <recommendedName>
        <fullName evidence="4">Amidohydrolase-related domain-containing protein</fullName>
    </recommendedName>
</protein>
<comment type="caution">
    <text evidence="2">The sequence shown here is derived from an EMBL/GenBank/DDBJ whole genome shotgun (WGS) entry which is preliminary data.</text>
</comment>
<dbReference type="RefSeq" id="WP_344682793.1">
    <property type="nucleotide sequence ID" value="NZ_BAAAUX010000019.1"/>
</dbReference>
<reference evidence="2 3" key="1">
    <citation type="journal article" date="2019" name="Int. J. Syst. Evol. Microbiol.">
        <title>The Global Catalogue of Microorganisms (GCM) 10K type strain sequencing project: providing services to taxonomists for standard genome sequencing and annotation.</title>
        <authorList>
            <consortium name="The Broad Institute Genomics Platform"/>
            <consortium name="The Broad Institute Genome Sequencing Center for Infectious Disease"/>
            <person name="Wu L."/>
            <person name="Ma J."/>
        </authorList>
    </citation>
    <scope>NUCLEOTIDE SEQUENCE [LARGE SCALE GENOMIC DNA]</scope>
    <source>
        <strain evidence="2 3">JCM 9383</strain>
    </source>
</reference>
<dbReference type="PANTHER" id="PTHR43135:SF3">
    <property type="entry name" value="ALPHA-D-RIBOSE 1-METHYLPHOSPHONATE 5-TRIPHOSPHATE DIPHOSPHATASE"/>
    <property type="match status" value="1"/>
</dbReference>
<dbReference type="InterPro" id="IPR051781">
    <property type="entry name" value="Metallo-dep_Hydrolase"/>
</dbReference>
<evidence type="ECO:0000256" key="1">
    <source>
        <dbReference type="SAM" id="MobiDB-lite"/>
    </source>
</evidence>
<gene>
    <name evidence="2" type="ORF">GCM10010470_45030</name>
</gene>
<evidence type="ECO:0000313" key="2">
    <source>
        <dbReference type="EMBL" id="GAA2804831.1"/>
    </source>
</evidence>
<proteinExistence type="predicted"/>
<dbReference type="InterPro" id="IPR032466">
    <property type="entry name" value="Metal_Hydrolase"/>
</dbReference>
<evidence type="ECO:0008006" key="4">
    <source>
        <dbReference type="Google" id="ProtNLM"/>
    </source>
</evidence>
<dbReference type="EMBL" id="BAAAUX010000019">
    <property type="protein sequence ID" value="GAA2804831.1"/>
    <property type="molecule type" value="Genomic_DNA"/>
</dbReference>
<name>A0ABN3VIB2_9PSEU</name>